<dbReference type="EMBL" id="JACKWZ010000666">
    <property type="protein sequence ID" value="KAF9405882.1"/>
    <property type="molecule type" value="Genomic_DNA"/>
</dbReference>
<evidence type="ECO:0000313" key="2">
    <source>
        <dbReference type="Proteomes" id="UP000648187"/>
    </source>
</evidence>
<protein>
    <submittedName>
        <fullName evidence="1">Uncharacterized protein</fullName>
    </submittedName>
</protein>
<reference evidence="1" key="1">
    <citation type="submission" date="2020-08" db="EMBL/GenBank/DDBJ databases">
        <title>Spodoptera exigua strain:BAW_Kor-Di-RS1 Genome sequencing and assembly.</title>
        <authorList>
            <person name="Kim J."/>
            <person name="Nam H.Y."/>
            <person name="Kwon M."/>
            <person name="Choi J.H."/>
            <person name="Cho S.R."/>
            <person name="Kim G.-H."/>
        </authorList>
    </citation>
    <scope>NUCLEOTIDE SEQUENCE</scope>
    <source>
        <strain evidence="1">BAW_Kor-Di-RS1</strain>
        <tissue evidence="1">Whole-body</tissue>
    </source>
</reference>
<keyword evidence="2" id="KW-1185">Reference proteome</keyword>
<organism evidence="1 2">
    <name type="scientific">Spodoptera exigua</name>
    <name type="common">Beet armyworm</name>
    <name type="synonym">Noctua fulgens</name>
    <dbReference type="NCBI Taxonomy" id="7107"/>
    <lineage>
        <taxon>Eukaryota</taxon>
        <taxon>Metazoa</taxon>
        <taxon>Ecdysozoa</taxon>
        <taxon>Arthropoda</taxon>
        <taxon>Hexapoda</taxon>
        <taxon>Insecta</taxon>
        <taxon>Pterygota</taxon>
        <taxon>Neoptera</taxon>
        <taxon>Endopterygota</taxon>
        <taxon>Lepidoptera</taxon>
        <taxon>Glossata</taxon>
        <taxon>Ditrysia</taxon>
        <taxon>Noctuoidea</taxon>
        <taxon>Noctuidae</taxon>
        <taxon>Amphipyrinae</taxon>
        <taxon>Spodoptera</taxon>
    </lineage>
</organism>
<accession>A0A835G364</accession>
<gene>
    <name evidence="1" type="ORF">HW555_013548</name>
</gene>
<evidence type="ECO:0000313" key="1">
    <source>
        <dbReference type="EMBL" id="KAF9405882.1"/>
    </source>
</evidence>
<name>A0A835G364_SPOEX</name>
<proteinExistence type="predicted"/>
<dbReference type="Proteomes" id="UP000648187">
    <property type="component" value="Unassembled WGS sequence"/>
</dbReference>
<comment type="caution">
    <text evidence="1">The sequence shown here is derived from an EMBL/GenBank/DDBJ whole genome shotgun (WGS) entry which is preliminary data.</text>
</comment>
<dbReference type="AlphaFoldDB" id="A0A835G364"/>
<sequence>MLLTYNIPLWNCEAPSIFGQSQTISLQYLGDGSERITRRVTSIYGDPQIAQTPLGGNIYEMTLTSRPGFKNFTTNDDETEGRGNPFKEYFKTFNVFLSAQFDTHRLHRKPESNNACITN</sequence>